<dbReference type="EMBL" id="QRGA01000001">
    <property type="protein sequence ID" value="RDV00321.1"/>
    <property type="molecule type" value="Genomic_DNA"/>
</dbReference>
<comment type="caution">
    <text evidence="1">The sequence shown here is derived from an EMBL/GenBank/DDBJ whole genome shotgun (WGS) entry which is preliminary data.</text>
</comment>
<name>A0A3D8K532_9BURK</name>
<dbReference type="OrthoDB" id="9796786at2"/>
<accession>A0A3D8K532</accession>
<organism evidence="1 2">
    <name type="scientific">Trinickia dinghuensis</name>
    <dbReference type="NCBI Taxonomy" id="2291023"/>
    <lineage>
        <taxon>Bacteria</taxon>
        <taxon>Pseudomonadati</taxon>
        <taxon>Pseudomonadota</taxon>
        <taxon>Betaproteobacteria</taxon>
        <taxon>Burkholderiales</taxon>
        <taxon>Burkholderiaceae</taxon>
        <taxon>Trinickia</taxon>
    </lineage>
</organism>
<protein>
    <submittedName>
        <fullName evidence="1">Transcriptional regulator</fullName>
    </submittedName>
</protein>
<dbReference type="RefSeq" id="WP_115531589.1">
    <property type="nucleotide sequence ID" value="NZ_QRGA01000001.1"/>
</dbReference>
<dbReference type="GO" id="GO:0001046">
    <property type="term" value="F:core promoter sequence-specific DNA binding"/>
    <property type="evidence" value="ECO:0007669"/>
    <property type="project" value="TreeGrafter"/>
</dbReference>
<gene>
    <name evidence="1" type="ORF">DWV00_00495</name>
</gene>
<dbReference type="InterPro" id="IPR039060">
    <property type="entry name" value="Antitox_HigA"/>
</dbReference>
<dbReference type="PANTHER" id="PTHR40455">
    <property type="entry name" value="ANTITOXIN HIGA"/>
    <property type="match status" value="1"/>
</dbReference>
<dbReference type="Proteomes" id="UP000256838">
    <property type="component" value="Unassembled WGS sequence"/>
</dbReference>
<keyword evidence="2" id="KW-1185">Reference proteome</keyword>
<dbReference type="AlphaFoldDB" id="A0A3D8K532"/>
<proteinExistence type="predicted"/>
<dbReference type="PANTHER" id="PTHR40455:SF1">
    <property type="entry name" value="ANTITOXIN HIGA"/>
    <property type="match status" value="1"/>
</dbReference>
<reference evidence="1 2" key="1">
    <citation type="submission" date="2018-08" db="EMBL/GenBank/DDBJ databases">
        <title>Paraburkholderia sp. DHOM06 isolated from forest soil.</title>
        <authorList>
            <person name="Gao Z.-H."/>
            <person name="Qiu L.-H."/>
        </authorList>
    </citation>
    <scope>NUCLEOTIDE SEQUENCE [LARGE SCALE GENOMIC DNA]</scope>
    <source>
        <strain evidence="1 2">DHOM06</strain>
    </source>
</reference>
<sequence length="120" mass="13267">MDIHPIRTEADYEAALMAVSELVDMDPAPSTQEGDKLEILAILVEKYEAEHFPMVAPNPIDAIRFRMEQAGLSVPDMQPYIGNSNRVYEVLAGRRALSLAMIRKLHDGLHIPADVLIGTA</sequence>
<evidence type="ECO:0000313" key="2">
    <source>
        <dbReference type="Proteomes" id="UP000256838"/>
    </source>
</evidence>
<evidence type="ECO:0000313" key="1">
    <source>
        <dbReference type="EMBL" id="RDV00321.1"/>
    </source>
</evidence>
<dbReference type="GO" id="GO:0006355">
    <property type="term" value="P:regulation of DNA-templated transcription"/>
    <property type="evidence" value="ECO:0007669"/>
    <property type="project" value="InterPro"/>
</dbReference>